<dbReference type="Pfam" id="PF00128">
    <property type="entry name" value="Alpha-amylase"/>
    <property type="match status" value="1"/>
</dbReference>
<comment type="similarity">
    <text evidence="3 17">Belongs to the glycosyl hydrolase 13 family.</text>
</comment>
<feature type="disulfide bond" evidence="15">
    <location>
        <begin position="446"/>
        <end position="481"/>
    </location>
</feature>
<feature type="chain" id="PRO_5003120679" description="Alpha-amylase" evidence="19">
    <location>
        <begin position="22"/>
        <end position="483"/>
    </location>
</feature>
<keyword evidence="8" id="KW-0106">Calcium</keyword>
<evidence type="ECO:0000256" key="4">
    <source>
        <dbReference type="ARBA" id="ARBA00012595"/>
    </source>
</evidence>
<dbReference type="InterPro" id="IPR017853">
    <property type="entry name" value="GH"/>
</dbReference>
<feature type="signal peptide" evidence="19">
    <location>
        <begin position="1"/>
        <end position="21"/>
    </location>
</feature>
<evidence type="ECO:0000256" key="6">
    <source>
        <dbReference type="ARBA" id="ARBA00022729"/>
    </source>
</evidence>
<dbReference type="SUPFAM" id="SSF51011">
    <property type="entry name" value="Glycosyl hydrolase domain"/>
    <property type="match status" value="1"/>
</dbReference>
<evidence type="ECO:0000256" key="8">
    <source>
        <dbReference type="ARBA" id="ARBA00022837"/>
    </source>
</evidence>
<dbReference type="GO" id="GO:0004556">
    <property type="term" value="F:alpha-amylase activity"/>
    <property type="evidence" value="ECO:0007669"/>
    <property type="project" value="UniProtKB-UniRule"/>
</dbReference>
<evidence type="ECO:0000256" key="16">
    <source>
        <dbReference type="PIRSR" id="PIRSR001024-5"/>
    </source>
</evidence>
<feature type="binding site" evidence="16">
    <location>
        <position position="217"/>
    </location>
    <ligand>
        <name>substrate</name>
    </ligand>
</feature>
<sequence>MLVKSLLPTLSLAGATLAASADEWRTRSIYQVIVDRFAKEDSSSGNCNLKEFCGGSWKGLVNKLDYIQDMGFTAIWISPVGRSLDNNTAYGQGYHGYWPTSYTDLNPHFGSEDDLKALSQAVHDRGMYLMVDVVVNHFASFGENIPWDTFSPLNGEQYFHQKCYITNWADQNMAEQCWMGDSTVPLPDVNTENDEVVGKLNDYVKNLVSTYNIDGLRLDAAKSIRKDFWPGFCGSAGVYCTGEAWFNGVNELCPYQEYMDSVHNYVMQPIAVSAFKSSDGSISNLANTMNSLASTCKDVTVLTNFMENHDNARMGAVTSDMARLKTFAAMNVFSGGVPTVYYGQEQVFTGASDPNNREALWTSGYATGSDKLYSYFGQLNTLRNFLVQDGGFASAKAQYTALSNNVLQIEKSGLRVLLANTGSGSDSSVTVGGWGSGETVYDALGCQEFTADGNGNAQVTIKGGLPVALYPKSKLSGSGSCGL</sequence>
<protein>
    <recommendedName>
        <fullName evidence="4 18">Alpha-amylase</fullName>
        <ecNumber evidence="4 18">3.2.1.1</ecNumber>
    </recommendedName>
</protein>
<dbReference type="PRINTS" id="PR00110">
    <property type="entry name" value="ALPHAAMYLASE"/>
</dbReference>
<dbReference type="FunCoup" id="D8Q8W0">
    <property type="interactions" value="131"/>
</dbReference>
<dbReference type="InterPro" id="IPR006047">
    <property type="entry name" value="GH13_cat_dom"/>
</dbReference>
<comment type="catalytic activity">
    <reaction evidence="1 18">
        <text>Endohydrolysis of (1-&gt;4)-alpha-D-glucosidic linkages in polysaccharides containing three or more (1-&gt;4)-alpha-linked D-glucose units.</text>
        <dbReference type="EC" id="3.2.1.1"/>
    </reaction>
</comment>
<dbReference type="eggNOG" id="KOG0471">
    <property type="taxonomic scope" value="Eukaryota"/>
</dbReference>
<proteinExistence type="inferred from homology"/>
<evidence type="ECO:0000313" key="22">
    <source>
        <dbReference type="Proteomes" id="UP000007431"/>
    </source>
</evidence>
<keyword evidence="11 18" id="KW-0119">Carbohydrate metabolism</keyword>
<keyword evidence="22" id="KW-1185">Reference proteome</keyword>
<evidence type="ECO:0000256" key="15">
    <source>
        <dbReference type="PIRSR" id="PIRSR001024-4"/>
    </source>
</evidence>
<dbReference type="GO" id="GO:0016052">
    <property type="term" value="P:carbohydrate catabolic process"/>
    <property type="evidence" value="ECO:0007669"/>
    <property type="project" value="InterPro"/>
</dbReference>
<feature type="active site" description="Proton donor" evidence="13">
    <location>
        <position position="243"/>
    </location>
</feature>
<dbReference type="VEuPathDB" id="FungiDB:SCHCODRAFT_02509139"/>
<dbReference type="OMA" id="IKNAMTW"/>
<dbReference type="OrthoDB" id="204980at2759"/>
<evidence type="ECO:0000256" key="7">
    <source>
        <dbReference type="ARBA" id="ARBA00022801"/>
    </source>
</evidence>
<keyword evidence="7 18" id="KW-0378">Hydrolase</keyword>
<keyword evidence="6 19" id="KW-0732">Signal</keyword>
<feature type="binding site" evidence="16">
    <location>
        <position position="310"/>
    </location>
    <ligand>
        <name>substrate</name>
    </ligand>
</feature>
<dbReference type="HOGENOM" id="CLU_006462_7_2_1"/>
<dbReference type="Gene3D" id="2.60.40.1180">
    <property type="entry name" value="Golgi alpha-mannosidase II"/>
    <property type="match status" value="1"/>
</dbReference>
<dbReference type="EMBL" id="GL377308">
    <property type="protein sequence ID" value="EFI95542.1"/>
    <property type="molecule type" value="Genomic_DNA"/>
</dbReference>
<evidence type="ECO:0000256" key="12">
    <source>
        <dbReference type="ARBA" id="ARBA00023295"/>
    </source>
</evidence>
<comment type="cofactor">
    <cofactor evidence="2">
        <name>Ca(2+)</name>
        <dbReference type="ChEBI" id="CHEBI:29108"/>
    </cofactor>
</comment>
<dbReference type="SMART" id="SM00642">
    <property type="entry name" value="Aamy"/>
    <property type="match status" value="1"/>
</dbReference>
<organism evidence="22">
    <name type="scientific">Schizophyllum commune (strain H4-8 / FGSC 9210)</name>
    <name type="common">Split gill fungus</name>
    <dbReference type="NCBI Taxonomy" id="578458"/>
    <lineage>
        <taxon>Eukaryota</taxon>
        <taxon>Fungi</taxon>
        <taxon>Dikarya</taxon>
        <taxon>Basidiomycota</taxon>
        <taxon>Agaricomycotina</taxon>
        <taxon>Agaricomycetes</taxon>
        <taxon>Agaricomycetidae</taxon>
        <taxon>Agaricales</taxon>
        <taxon>Schizophyllaceae</taxon>
        <taxon>Schizophyllum</taxon>
    </lineage>
</organism>
<feature type="disulfide bond" evidence="15">
    <location>
        <begin position="163"/>
        <end position="177"/>
    </location>
</feature>
<evidence type="ECO:0000256" key="18">
    <source>
        <dbReference type="RuleBase" id="RU361134"/>
    </source>
</evidence>
<dbReference type="InterPro" id="IPR006046">
    <property type="entry name" value="Alpha_amylase"/>
</dbReference>
<feature type="disulfide bond" evidence="15">
    <location>
        <begin position="253"/>
        <end position="296"/>
    </location>
</feature>
<evidence type="ECO:0000256" key="17">
    <source>
        <dbReference type="RuleBase" id="RU003615"/>
    </source>
</evidence>
<keyword evidence="9 15" id="KW-1015">Disulfide bond</keyword>
<feature type="site" description="Transition state stabilizer" evidence="14">
    <location>
        <position position="310"/>
    </location>
</feature>
<name>D8Q8W0_SCHCM</name>
<evidence type="ECO:0000259" key="20">
    <source>
        <dbReference type="SMART" id="SM00642"/>
    </source>
</evidence>
<dbReference type="SUPFAM" id="SSF51445">
    <property type="entry name" value="(Trans)glycosidases"/>
    <property type="match status" value="1"/>
</dbReference>
<evidence type="ECO:0000256" key="11">
    <source>
        <dbReference type="ARBA" id="ARBA00023277"/>
    </source>
</evidence>
<feature type="active site" description="Nucleophile" evidence="13">
    <location>
        <position position="219"/>
    </location>
</feature>
<dbReference type="PANTHER" id="PTHR10357:SF215">
    <property type="entry name" value="ALPHA-AMYLASE 1"/>
    <property type="match status" value="1"/>
</dbReference>
<dbReference type="InterPro" id="IPR015340">
    <property type="entry name" value="A_amylase_C_dom"/>
</dbReference>
<evidence type="ECO:0000256" key="3">
    <source>
        <dbReference type="ARBA" id="ARBA00008061"/>
    </source>
</evidence>
<dbReference type="FunFam" id="3.20.20.80:FF:000120">
    <property type="entry name" value="Alpha-amylase A"/>
    <property type="match status" value="1"/>
</dbReference>
<feature type="binding site" evidence="16">
    <location>
        <position position="98"/>
    </location>
    <ligand>
        <name>substrate</name>
    </ligand>
</feature>
<evidence type="ECO:0000256" key="5">
    <source>
        <dbReference type="ARBA" id="ARBA00022723"/>
    </source>
</evidence>
<dbReference type="AlphaFoldDB" id="D8Q8W0"/>
<evidence type="ECO:0000256" key="14">
    <source>
        <dbReference type="PIRSR" id="PIRSR001024-2"/>
    </source>
</evidence>
<keyword evidence="10" id="KW-0325">Glycoprotein</keyword>
<evidence type="ECO:0000256" key="10">
    <source>
        <dbReference type="ARBA" id="ARBA00023180"/>
    </source>
</evidence>
<reference evidence="21 22" key="1">
    <citation type="journal article" date="2010" name="Nat. Biotechnol.">
        <title>Genome sequence of the model mushroom Schizophyllum commune.</title>
        <authorList>
            <person name="Ohm R.A."/>
            <person name="de Jong J.F."/>
            <person name="Lugones L.G."/>
            <person name="Aerts A."/>
            <person name="Kothe E."/>
            <person name="Stajich J.E."/>
            <person name="de Vries R.P."/>
            <person name="Record E."/>
            <person name="Levasseur A."/>
            <person name="Baker S.E."/>
            <person name="Bartholomew K.A."/>
            <person name="Coutinho P.M."/>
            <person name="Erdmann S."/>
            <person name="Fowler T.J."/>
            <person name="Gathman A.C."/>
            <person name="Lombard V."/>
            <person name="Henrissat B."/>
            <person name="Knabe N."/>
            <person name="Kuees U."/>
            <person name="Lilly W.W."/>
            <person name="Lindquist E."/>
            <person name="Lucas S."/>
            <person name="Magnuson J.K."/>
            <person name="Piumi F."/>
            <person name="Raudaskoski M."/>
            <person name="Salamov A."/>
            <person name="Schmutz J."/>
            <person name="Schwarze F.W.M.R."/>
            <person name="vanKuyk P.A."/>
            <person name="Horton J.S."/>
            <person name="Grigoriev I.V."/>
            <person name="Woesten H.A.B."/>
        </authorList>
    </citation>
    <scope>NUCLEOTIDE SEQUENCE [LARGE SCALE GENOMIC DNA]</scope>
    <source>
        <strain evidence="22">H4-8 / FGSC 9210</strain>
    </source>
</reference>
<feature type="disulfide bond" evidence="15">
    <location>
        <begin position="47"/>
        <end position="53"/>
    </location>
</feature>
<evidence type="ECO:0000313" key="21">
    <source>
        <dbReference type="EMBL" id="EFI95542.1"/>
    </source>
</evidence>
<evidence type="ECO:0000256" key="1">
    <source>
        <dbReference type="ARBA" id="ARBA00000548"/>
    </source>
</evidence>
<evidence type="ECO:0000256" key="19">
    <source>
        <dbReference type="SAM" id="SignalP"/>
    </source>
</evidence>
<dbReference type="KEGG" id="scm:SCHCO_02509139"/>
<gene>
    <name evidence="21" type="ORF">SCHCODRAFT_77509</name>
</gene>
<feature type="binding site" evidence="16">
    <location>
        <position position="137"/>
    </location>
    <ligand>
        <name>substrate</name>
    </ligand>
</feature>
<accession>D8Q8W0</accession>
<evidence type="ECO:0000256" key="2">
    <source>
        <dbReference type="ARBA" id="ARBA00001913"/>
    </source>
</evidence>
<dbReference type="Gene3D" id="3.20.20.80">
    <property type="entry name" value="Glycosidases"/>
    <property type="match status" value="1"/>
</dbReference>
<keyword evidence="5" id="KW-0479">Metal-binding</keyword>
<dbReference type="PANTHER" id="PTHR10357">
    <property type="entry name" value="ALPHA-AMYLASE FAMILY MEMBER"/>
    <property type="match status" value="1"/>
</dbReference>
<evidence type="ECO:0000256" key="13">
    <source>
        <dbReference type="PIRSR" id="PIRSR001024-1"/>
    </source>
</evidence>
<feature type="domain" description="Glycosyl hydrolase family 13 catalytic" evidence="20">
    <location>
        <begin position="31"/>
        <end position="383"/>
    </location>
</feature>
<dbReference type="RefSeq" id="XP_003030445.1">
    <property type="nucleotide sequence ID" value="XM_003030399.1"/>
</dbReference>
<evidence type="ECO:0000256" key="9">
    <source>
        <dbReference type="ARBA" id="ARBA00023157"/>
    </source>
</evidence>
<feature type="binding site" evidence="16">
    <location>
        <position position="357"/>
    </location>
    <ligand>
        <name>substrate</name>
    </ligand>
</feature>
<dbReference type="Proteomes" id="UP000007431">
    <property type="component" value="Unassembled WGS sequence"/>
</dbReference>
<dbReference type="InterPro" id="IPR013780">
    <property type="entry name" value="Glyco_hydro_b"/>
</dbReference>
<dbReference type="PIRSF" id="PIRSF001024">
    <property type="entry name" value="Alph-amyl_fung"/>
    <property type="match status" value="1"/>
</dbReference>
<dbReference type="InParanoid" id="D8Q8W0"/>
<dbReference type="InterPro" id="IPR013777">
    <property type="entry name" value="A-amylase-like"/>
</dbReference>
<dbReference type="GeneID" id="9591457"/>
<keyword evidence="12 18" id="KW-0326">Glycosidase</keyword>
<dbReference type="CDD" id="cd11319">
    <property type="entry name" value="AmyAc_euk_AmyA"/>
    <property type="match status" value="1"/>
</dbReference>
<dbReference type="GO" id="GO:0005509">
    <property type="term" value="F:calcium ion binding"/>
    <property type="evidence" value="ECO:0007669"/>
    <property type="project" value="InterPro"/>
</dbReference>
<dbReference type="Pfam" id="PF09260">
    <property type="entry name" value="A_amylase_dom_C"/>
    <property type="match status" value="1"/>
</dbReference>
<dbReference type="EC" id="3.2.1.1" evidence="4 18"/>
<dbReference type="STRING" id="578458.D8Q8W0"/>